<proteinExistence type="predicted"/>
<organism evidence="2 3">
    <name type="scientific">Paludibaculum fermentans</name>
    <dbReference type="NCBI Taxonomy" id="1473598"/>
    <lineage>
        <taxon>Bacteria</taxon>
        <taxon>Pseudomonadati</taxon>
        <taxon>Acidobacteriota</taxon>
        <taxon>Terriglobia</taxon>
        <taxon>Bryobacterales</taxon>
        <taxon>Bryobacteraceae</taxon>
        <taxon>Paludibaculum</taxon>
    </lineage>
</organism>
<accession>A0A7S7NPK6</accession>
<sequence>MSRPTTRTEQIRFNRLVRHFVHRFVDHELVAAGGELHQVFVTAFGLLGGFGFTLTLILFLRHTFLPDKLSAAVRNAIITSDQMTLLLLVMAGTGFFVVLGWDALFTDRRDAFILGSLPIPTRTIFEAKLYAILLYFFLLVTAMQICSAVLLPAVMFQQSVFRGIAVQAAVLTSSAAFVFFGAMALQGLLLLVLSYSRFRQVSAVLQIGTLLASFGVVFLTPGLKAAVSGAVNWTHWLPAYWFLALWQSLMNQPPLLESGLAARAVWGTTGAATVAFVAFAWGYRRAMRKAVEGQEEAPAGPGPVHHAVRKLLNATLLRDQRESAVFWFTWRTISRHRGHRLLLAVYIGLGLSWVLTEASNMTRSGFTASTLRVDPVTCTIPLDLAFFLLAGLRVLFTLPVELRANWMFRLTVGEKTPAVEAGTRKFLICAGILPIALLALPAYAQAWGWVNALIHTWFYLLETTLLLEILMRQFHKIPFTCSWLPGKANLKVRLGAYFILFGFTSSMAGVLESQILLQHSPRSAAVFSAILLGTLAWLRWRRHQAFQEPWAITFEESPDLAVSGLNLVR</sequence>
<feature type="transmembrane region" description="Helical" evidence="1">
    <location>
        <begin position="523"/>
        <end position="540"/>
    </location>
</feature>
<feature type="transmembrane region" description="Helical" evidence="1">
    <location>
        <begin position="452"/>
        <end position="471"/>
    </location>
</feature>
<keyword evidence="3" id="KW-1185">Reference proteome</keyword>
<keyword evidence="1" id="KW-0472">Membrane</keyword>
<feature type="transmembrane region" description="Helical" evidence="1">
    <location>
        <begin position="264"/>
        <end position="283"/>
    </location>
</feature>
<evidence type="ECO:0000313" key="3">
    <source>
        <dbReference type="Proteomes" id="UP000593892"/>
    </source>
</evidence>
<feature type="transmembrane region" description="Helical" evidence="1">
    <location>
        <begin position="39"/>
        <end position="60"/>
    </location>
</feature>
<protein>
    <submittedName>
        <fullName evidence="2">Uncharacterized protein</fullName>
    </submittedName>
</protein>
<keyword evidence="1" id="KW-0812">Transmembrane</keyword>
<dbReference type="AlphaFoldDB" id="A0A7S7NPK6"/>
<feature type="transmembrane region" description="Helical" evidence="1">
    <location>
        <begin position="132"/>
        <end position="156"/>
    </location>
</feature>
<gene>
    <name evidence="2" type="ORF">IRI77_32515</name>
</gene>
<feature type="transmembrane region" description="Helical" evidence="1">
    <location>
        <begin position="201"/>
        <end position="219"/>
    </location>
</feature>
<dbReference type="RefSeq" id="WP_194449101.1">
    <property type="nucleotide sequence ID" value="NZ_CP063849.1"/>
</dbReference>
<dbReference type="KEGG" id="pfer:IRI77_32515"/>
<evidence type="ECO:0000256" key="1">
    <source>
        <dbReference type="SAM" id="Phobius"/>
    </source>
</evidence>
<feature type="transmembrane region" description="Helical" evidence="1">
    <location>
        <begin position="168"/>
        <end position="195"/>
    </location>
</feature>
<keyword evidence="1" id="KW-1133">Transmembrane helix</keyword>
<name>A0A7S7NPK6_PALFE</name>
<feature type="transmembrane region" description="Helical" evidence="1">
    <location>
        <begin position="84"/>
        <end position="104"/>
    </location>
</feature>
<dbReference type="EMBL" id="CP063849">
    <property type="protein sequence ID" value="QOY87432.1"/>
    <property type="molecule type" value="Genomic_DNA"/>
</dbReference>
<evidence type="ECO:0000313" key="2">
    <source>
        <dbReference type="EMBL" id="QOY87432.1"/>
    </source>
</evidence>
<dbReference type="Proteomes" id="UP000593892">
    <property type="component" value="Chromosome"/>
</dbReference>
<feature type="transmembrane region" description="Helical" evidence="1">
    <location>
        <begin position="380"/>
        <end position="400"/>
    </location>
</feature>
<reference evidence="2 3" key="1">
    <citation type="submission" date="2020-10" db="EMBL/GenBank/DDBJ databases">
        <title>Complete genome sequence of Paludibaculum fermentans P105T, a facultatively anaerobic acidobacterium capable of dissimilatory Fe(III) reduction.</title>
        <authorList>
            <person name="Dedysh S.N."/>
            <person name="Beletsky A.V."/>
            <person name="Kulichevskaya I.S."/>
            <person name="Mardanov A.V."/>
            <person name="Ravin N.V."/>
        </authorList>
    </citation>
    <scope>NUCLEOTIDE SEQUENCE [LARGE SCALE GENOMIC DNA]</scope>
    <source>
        <strain evidence="2 3">P105</strain>
    </source>
</reference>
<feature type="transmembrane region" description="Helical" evidence="1">
    <location>
        <begin position="426"/>
        <end position="446"/>
    </location>
</feature>
<feature type="transmembrane region" description="Helical" evidence="1">
    <location>
        <begin position="492"/>
        <end position="511"/>
    </location>
</feature>
<feature type="transmembrane region" description="Helical" evidence="1">
    <location>
        <begin position="341"/>
        <end position="360"/>
    </location>
</feature>